<evidence type="ECO:0000313" key="12">
    <source>
        <dbReference type="EMBL" id="TRU23208.1"/>
    </source>
</evidence>
<organism evidence="12 13">
    <name type="scientific">Microcystis aeruginosa Ma_SC_T_19800800_S464</name>
    <dbReference type="NCBI Taxonomy" id="2486257"/>
    <lineage>
        <taxon>Bacteria</taxon>
        <taxon>Bacillati</taxon>
        <taxon>Cyanobacteriota</taxon>
        <taxon>Cyanophyceae</taxon>
        <taxon>Oscillatoriophycideae</taxon>
        <taxon>Chroococcales</taxon>
        <taxon>Microcystaceae</taxon>
        <taxon>Microcystis</taxon>
    </lineage>
</organism>
<dbReference type="InterPro" id="IPR018511">
    <property type="entry name" value="Hemolysin-typ_Ca-bd_CS"/>
</dbReference>
<gene>
    <name evidence="12" type="ORF">EWV81_16595</name>
</gene>
<dbReference type="InterPro" id="IPR007280">
    <property type="entry name" value="Peptidase_C_arc/bac"/>
</dbReference>
<dbReference type="PANTHER" id="PTHR34819">
    <property type="entry name" value="LARGE CYSTEINE-RICH PERIPLASMIC PROTEIN OMCB"/>
    <property type="match status" value="1"/>
</dbReference>
<dbReference type="InterPro" id="IPR051172">
    <property type="entry name" value="Chlamydia_OmcB"/>
</dbReference>
<dbReference type="GO" id="GO:0016020">
    <property type="term" value="C:membrane"/>
    <property type="evidence" value="ECO:0007669"/>
    <property type="project" value="UniProtKB-SubCell"/>
</dbReference>
<dbReference type="NCBIfam" id="TIGR01451">
    <property type="entry name" value="B_ant_repeat"/>
    <property type="match status" value="3"/>
</dbReference>
<dbReference type="Gene3D" id="2.60.120.380">
    <property type="match status" value="1"/>
</dbReference>
<feature type="domain" description="Calx-beta" evidence="10">
    <location>
        <begin position="292"/>
        <end position="368"/>
    </location>
</feature>
<dbReference type="GO" id="GO:0007154">
    <property type="term" value="P:cell communication"/>
    <property type="evidence" value="ECO:0007669"/>
    <property type="project" value="InterPro"/>
</dbReference>
<dbReference type="Gene3D" id="2.60.40.2030">
    <property type="match status" value="1"/>
</dbReference>
<accession>A0A552DM08</accession>
<dbReference type="SUPFAM" id="SSF141072">
    <property type="entry name" value="CalX-like"/>
    <property type="match status" value="1"/>
</dbReference>
<comment type="caution">
    <text evidence="12">The sequence shown here is derived from an EMBL/GenBank/DDBJ whole genome shotgun (WGS) entry which is preliminary data.</text>
</comment>
<evidence type="ECO:0000256" key="5">
    <source>
        <dbReference type="ARBA" id="ARBA00022837"/>
    </source>
</evidence>
<evidence type="ECO:0000256" key="8">
    <source>
        <dbReference type="SAM" id="MobiDB-lite"/>
    </source>
</evidence>
<evidence type="ECO:0000259" key="11">
    <source>
        <dbReference type="Pfam" id="PF04151"/>
    </source>
</evidence>
<reference evidence="12 13" key="1">
    <citation type="submission" date="2019-01" db="EMBL/GenBank/DDBJ databases">
        <title>Coherence of Microcystis species and biogeography revealed through population genomics.</title>
        <authorList>
            <person name="Perez-Carrascal O.M."/>
            <person name="Terrat Y."/>
            <person name="Giani A."/>
            <person name="Fortin N."/>
            <person name="Tromas N."/>
            <person name="Shapiro B.J."/>
        </authorList>
    </citation>
    <scope>NUCLEOTIDE SEQUENCE [LARGE SCALE GENOMIC DNA]</scope>
    <source>
        <strain evidence="12">Ma_SC_T_19800800_S464</strain>
    </source>
</reference>
<dbReference type="InterPro" id="IPR003995">
    <property type="entry name" value="RTX_toxin_determinant-A"/>
</dbReference>
<dbReference type="SUPFAM" id="SSF51120">
    <property type="entry name" value="beta-Roll"/>
    <property type="match status" value="2"/>
</dbReference>
<keyword evidence="5" id="KW-0106">Calcium</keyword>
<evidence type="ECO:0000313" key="13">
    <source>
        <dbReference type="Proteomes" id="UP000319313"/>
    </source>
</evidence>
<dbReference type="Proteomes" id="UP000319313">
    <property type="component" value="Unassembled WGS sequence"/>
</dbReference>
<dbReference type="GO" id="GO:0005509">
    <property type="term" value="F:calcium ion binding"/>
    <property type="evidence" value="ECO:0007669"/>
    <property type="project" value="InterPro"/>
</dbReference>
<keyword evidence="7" id="KW-0472">Membrane</keyword>
<dbReference type="InterPro" id="IPR019960">
    <property type="entry name" value="T1SS_VCA0849"/>
</dbReference>
<dbReference type="PANTHER" id="PTHR34819:SF3">
    <property type="entry name" value="CELL SURFACE PROTEIN"/>
    <property type="match status" value="1"/>
</dbReference>
<evidence type="ECO:0000259" key="10">
    <source>
        <dbReference type="Pfam" id="PF03160"/>
    </source>
</evidence>
<keyword evidence="2" id="KW-0800">Toxin</keyword>
<evidence type="ECO:0000256" key="4">
    <source>
        <dbReference type="ARBA" id="ARBA00022737"/>
    </source>
</evidence>
<dbReference type="InterPro" id="IPR047589">
    <property type="entry name" value="DUF11_rpt"/>
</dbReference>
<evidence type="ECO:0000256" key="7">
    <source>
        <dbReference type="ARBA" id="ARBA00023136"/>
    </source>
</evidence>
<evidence type="ECO:0000256" key="2">
    <source>
        <dbReference type="ARBA" id="ARBA00022656"/>
    </source>
</evidence>
<keyword evidence="3" id="KW-0732">Signal</keyword>
<protein>
    <submittedName>
        <fullName evidence="12">Tandem-95 repeat protein</fullName>
    </submittedName>
</protein>
<dbReference type="Gene3D" id="2.60.40.1170">
    <property type="entry name" value="Mu homology domain, subdomain B"/>
    <property type="match status" value="1"/>
</dbReference>
<dbReference type="InterPro" id="IPR038081">
    <property type="entry name" value="CalX-like_sf"/>
</dbReference>
<dbReference type="InterPro" id="IPR011049">
    <property type="entry name" value="Serralysin-like_metalloprot_C"/>
</dbReference>
<feature type="region of interest" description="Disordered" evidence="8">
    <location>
        <begin position="1944"/>
        <end position="1973"/>
    </location>
</feature>
<dbReference type="GO" id="GO:0090729">
    <property type="term" value="F:toxin activity"/>
    <property type="evidence" value="ECO:0007669"/>
    <property type="project" value="UniProtKB-KW"/>
</dbReference>
<dbReference type="Pfam" id="PF01345">
    <property type="entry name" value="DUF11"/>
    <property type="match status" value="2"/>
</dbReference>
<keyword evidence="4" id="KW-0677">Repeat</keyword>
<keyword evidence="6" id="KW-0843">Virulence</keyword>
<dbReference type="InterPro" id="IPR001343">
    <property type="entry name" value="Hemolysn_Ca-bd"/>
</dbReference>
<dbReference type="InterPro" id="IPR029058">
    <property type="entry name" value="AB_hydrolase_fold"/>
</dbReference>
<dbReference type="InterPro" id="IPR003644">
    <property type="entry name" value="Calx_beta"/>
</dbReference>
<proteinExistence type="predicted"/>
<feature type="domain" description="Peptidase C-terminal archaeal/bacterial" evidence="11">
    <location>
        <begin position="1454"/>
        <end position="1529"/>
    </location>
</feature>
<dbReference type="Pfam" id="PF17963">
    <property type="entry name" value="Big_9"/>
    <property type="match status" value="3"/>
</dbReference>
<evidence type="ECO:0000259" key="9">
    <source>
        <dbReference type="Pfam" id="PF01345"/>
    </source>
</evidence>
<evidence type="ECO:0000256" key="1">
    <source>
        <dbReference type="ARBA" id="ARBA00004370"/>
    </source>
</evidence>
<dbReference type="Pfam" id="PF04151">
    <property type="entry name" value="PPC"/>
    <property type="match status" value="1"/>
</dbReference>
<dbReference type="Pfam" id="PF03160">
    <property type="entry name" value="Calx-beta"/>
    <property type="match status" value="1"/>
</dbReference>
<feature type="domain" description="DUF11" evidence="9">
    <location>
        <begin position="1674"/>
        <end position="1785"/>
    </location>
</feature>
<dbReference type="Gene3D" id="2.150.10.10">
    <property type="entry name" value="Serralysin-like metalloprotease, C-terminal"/>
    <property type="match status" value="2"/>
</dbReference>
<evidence type="ECO:0000256" key="6">
    <source>
        <dbReference type="ARBA" id="ARBA00023026"/>
    </source>
</evidence>
<dbReference type="InterPro" id="IPR001434">
    <property type="entry name" value="OmcB-like_DUF11"/>
</dbReference>
<dbReference type="InterPro" id="IPR013783">
    <property type="entry name" value="Ig-like_fold"/>
</dbReference>
<evidence type="ECO:0000256" key="3">
    <source>
        <dbReference type="ARBA" id="ARBA00022729"/>
    </source>
</evidence>
<comment type="subcellular location">
    <subcellularLocation>
        <location evidence="1">Membrane</location>
    </subcellularLocation>
</comment>
<dbReference type="Gene3D" id="2.60.40.3440">
    <property type="match status" value="2"/>
</dbReference>
<dbReference type="EMBL" id="SFBL01000154">
    <property type="protein sequence ID" value="TRU23208.1"/>
    <property type="molecule type" value="Genomic_DNA"/>
</dbReference>
<dbReference type="Gene3D" id="3.40.50.1820">
    <property type="entry name" value="alpha/beta hydrolase"/>
    <property type="match status" value="1"/>
</dbReference>
<feature type="domain" description="DUF11" evidence="9">
    <location>
        <begin position="1268"/>
        <end position="1379"/>
    </location>
</feature>
<dbReference type="Gene3D" id="2.60.40.10">
    <property type="entry name" value="Immunoglobulins"/>
    <property type="match status" value="1"/>
</dbReference>
<dbReference type="Pfam" id="PF00353">
    <property type="entry name" value="HemolysinCabind"/>
    <property type="match status" value="2"/>
</dbReference>
<dbReference type="CDD" id="cd00741">
    <property type="entry name" value="Lipase"/>
    <property type="match status" value="1"/>
</dbReference>
<sequence length="2234" mass="237210">MNSVNLLFGNKTINQSVSFSQILSQSLESVSYSLQEFATSPEFMEKIRLAFGDSFVTGTALNLAQDWDKGNITLPSIEILPATTLNGAYAGYASGTNTIYLSEEFLSENPLSAITSILLEEFGHSLDVILNNSDSSGDEGQIFSALVQGLSLPESELQALKQENDYAFILVDGQEILIEQGSISDSGGFEGSYQVITLDTNGGGYASFDYEHYTIPDNFIIRYEGRNILETGFVGGSKTGTVQIPEGDSDQLEIIVATNDEGTAWNYTVETIAPGLNIQDAYVAVAGGSNQTATIKFPVILSEAVDVEVTVNYFTLVGTAVDGVTGNDRIDYRPITGTLTFAPGETSKEVEITVLGDTPVNYGGNANFEIFARDTAYRDWTKGQDIDFNGSLSYGDLGYRVDRFFNDGGTGFQATGLTSDENFFVLISNPVNSDISKDSDQEKARLLTDLEEFLGSGFATQAAYQKAIETLNNLEAQDTSWAYATGTIYDEGKAPVLAIRGTQPDQLKTDVWDDANPNGIGYSQFTANRGGVNQWLEEISQPEDDLSLKPHITGHSLGGALTQWVAADYSSQVALGDIVTFNAPGISTSAANSFSGAEKVTHYITSIDIVSMAGFRYISGQYVLSNQLLVPSSFPNPVDAHLHPVIIPKVESSGLTKPANLKIDTVGGTNTLSSPFFTYLPDPDYFAIQLIVASVPSILGPAGTITGAYLASQLTFRSTTELTRQAIGELLYGIGLENIEFAIEKLTAAVNAAKQWGQDAWNAITEWGENAWGAVSNWTVEAWNATTEWVNQAWDATTQWTSDAWNATKQWTSDAWNATKQWTSDAWNATKTWGSDAWEATKTWGSDAWDATTKWTSDAWEATKTWGSDAWNATTKWTSDAWNTTTKWTSDAWNATTKWVSDLWPFSSSSDFLSVTAFNEMNSDSINLQQTLINNPWEAIAQWTPEAWEATTHWSDAAWQATAEWTREVWQATTAWTPETWQATIDWTDDMWQATAQLDSTGDEILFGTIGNDNLSGNAGKDILDGLAANDLLDGGEGDDIIKGSGGNDTLTGGTGSDSFVFESPTEGIDTIEDFDSSEGDRIVISATGFGGGLTPDGVLADSQFVLGTTAVDSDDRFIYDPSTGNLFFDPDGNGAAPQQQIAILTGAPNLSAGDIFISGNSTTPSIKITAPSTNVSDTEVTIEWNAFDADSEATISLFYDTDNQGFDGVLIADGLAETDGQGSFVWNTENIPLKDYFIYAQISDETHSPVFSYAKGQVLLKPVVEADLSVTKTASVTSVELGETFTYTIQVTNNGSVTAQGVTITEILQEPVTFVSASLTPSQQSDNAFTFDIGDLPSGESQIIEVMAIAPTLLTGTIISNTSVSSETNDPDLTNNVALLATEVTATALPDLVVTRTDSSGEVNINTPYNYTLTVTNNGSATATGVILTEQLPSTVDVISFSSNLPEQPSNLVDIIKFELNAGDRVTLDIDARTLGSSLDSILRLFDSTGTQLRVSDDNPAPNEPSTLDSYIDFTASVSGTYYVGVSGYSNFSYNPFIDGSGALSSSYGDYILEIKVGSGGSTNQVVLSEPNNIISQAVDSGLSSANQGIFIGTGSIRTDTNPITFFNGIITADVGTLSSGESATIDLTLSSIAAGNFNSTTIVTSNESDANPLDNLIAGTQAVNSIAPAEIDLELTQTVNNSNPAIGDEITLTLTLTNIGPGVASNIQVTNVLPLDLAFISVVAEQGTYDSNTGIWDVGNMRDNLSRTLTLTAQVNGGQSLTNTAQVTAVFEADLDSIPNNNDPNEDDQTSVLIDVQNVAPIVQGNKTLTVLEDASATSLNISTPTDGNGDNLTLTVETIPDGTKGQIFSGNNLVNTGDVLTPQQLTSLVFVPIANANGTAGTFSYTVSDGQGGTTSQTITLAITSVNDAPVAQADTATTAQNTPLTLDILANDSDIEGDSLSLTSFNQTSSQGGTVSRDENGTQGDLTDDKLLYTPATGFSGIDSFTYTISDGTDSGTATVSITVISTTNQPPQAVNDGATGTQNTLLIIPVATLLSNDTDPDLGDSLNLTGVSNPSNGSVELDGSNVIFTPLAGFIGQAGFDYSISDSQGETSTASVDIAIDPFLGTPGRDTVTGTDLDDILMGGLGADNLTGNQGHDQFVYQSIRDAGDVIKDFEVGIDYIVFTALLNSLGYGGSNPIADGYLKFGSRGNDTVILFDEDGSGLSKRALPFITVEGVALAAMQNPNNFIF</sequence>
<dbReference type="GO" id="GO:0005576">
    <property type="term" value="C:extracellular region"/>
    <property type="evidence" value="ECO:0007669"/>
    <property type="project" value="InterPro"/>
</dbReference>
<dbReference type="NCBIfam" id="TIGR03661">
    <property type="entry name" value="T1SS_VCA0849"/>
    <property type="match status" value="1"/>
</dbReference>
<feature type="compositionally biased region" description="Polar residues" evidence="8">
    <location>
        <begin position="1944"/>
        <end position="1958"/>
    </location>
</feature>
<dbReference type="NCBIfam" id="NF012211">
    <property type="entry name" value="tand_rpt_95"/>
    <property type="match status" value="3"/>
</dbReference>
<dbReference type="SUPFAM" id="SSF53474">
    <property type="entry name" value="alpha/beta-Hydrolases"/>
    <property type="match status" value="1"/>
</dbReference>
<dbReference type="PRINTS" id="PR01488">
    <property type="entry name" value="RTXTOXINA"/>
</dbReference>
<dbReference type="PRINTS" id="PR00313">
    <property type="entry name" value="CABNDNGRPT"/>
</dbReference>
<dbReference type="PROSITE" id="PS00330">
    <property type="entry name" value="HEMOLYSIN_CALCIUM"/>
    <property type="match status" value="1"/>
</dbReference>
<name>A0A552DM08_MICAE</name>